<reference evidence="3" key="3">
    <citation type="submission" date="2018-10" db="EMBL/GenBank/DDBJ databases">
        <authorList>
            <person name="Whitman W."/>
            <person name="Huntemann M."/>
            <person name="Clum A."/>
            <person name="Pillay M."/>
            <person name="Palaniappan K."/>
            <person name="Varghese N."/>
            <person name="Mikhailova N."/>
            <person name="Stamatis D."/>
            <person name="Reddy T."/>
            <person name="Daum C."/>
            <person name="Shapiro N."/>
            <person name="Ivanova N."/>
            <person name="Kyrpides N."/>
            <person name="Woyke T."/>
        </authorList>
    </citation>
    <scope>NUCLEOTIDE SEQUENCE</scope>
    <source>
        <strain evidence="3">CGMCC 1.10124</strain>
    </source>
</reference>
<name>A0A3M0CQ43_9EURY</name>
<organism evidence="3 4">
    <name type="scientific">Haloplanus aerogenes</name>
    <dbReference type="NCBI Taxonomy" id="660522"/>
    <lineage>
        <taxon>Archaea</taxon>
        <taxon>Methanobacteriati</taxon>
        <taxon>Methanobacteriota</taxon>
        <taxon>Stenosarchaea group</taxon>
        <taxon>Halobacteria</taxon>
        <taxon>Halobacteriales</taxon>
        <taxon>Haloferacaceae</taxon>
        <taxon>Haloplanus</taxon>
    </lineage>
</organism>
<gene>
    <name evidence="3" type="ORF">ATH50_3413</name>
    <name evidence="2" type="ORF">DU502_11815</name>
</gene>
<dbReference type="GeneID" id="38471983"/>
<dbReference type="KEGG" id="haer:DU502_11815"/>
<keyword evidence="1" id="KW-1133">Transmembrane helix</keyword>
<evidence type="ECO:0000313" key="4">
    <source>
        <dbReference type="Proteomes" id="UP000277326"/>
    </source>
</evidence>
<dbReference type="RefSeq" id="WP_121921938.1">
    <property type="nucleotide sequence ID" value="NZ_CP034145.1"/>
</dbReference>
<accession>A0A3M0CQ43</accession>
<reference evidence="3 4" key="1">
    <citation type="journal article" date="2015" name="Stand. Genomic Sci.">
        <title>Genomic Encyclopedia of Bacterial and Archaeal Type Strains, Phase III: the genomes of soil and plant-associated and newly described type strains.</title>
        <authorList>
            <person name="Whitman W.B."/>
            <person name="Woyke T."/>
            <person name="Klenk H.P."/>
            <person name="Zhou Y."/>
            <person name="Lilburn T.G."/>
            <person name="Beck B.J."/>
            <person name="De Vos P."/>
            <person name="Vandamme P."/>
            <person name="Eisen J.A."/>
            <person name="Garrity G."/>
            <person name="Hugenholtz P."/>
            <person name="Kyrpides N.C."/>
        </authorList>
    </citation>
    <scope>NUCLEOTIDE SEQUENCE [LARGE SCALE GENOMIC DNA]</scope>
    <source>
        <strain evidence="3 4">CGMCC 1.10124</strain>
    </source>
</reference>
<keyword evidence="1" id="KW-0812">Transmembrane</keyword>
<dbReference type="AlphaFoldDB" id="A0A3M0CQ43"/>
<keyword evidence="1" id="KW-0472">Membrane</keyword>
<keyword evidence="5" id="KW-1185">Reference proteome</keyword>
<sequence>MFLTLIQIDGIIQGILSANIPKILILLGAVFLIGAATGKVPRFGEISQYRKYLATIGVALIVTGVIYPIVVPGPNDAGVQGEASTDTSERRGVQGIEFNVNIEEKPYDTSGNLRLEDMDCPVSVTLTIDLTVDDGVDSVYYTVERNGVDDAEDTLEFDGDITRSIEYNDTVTESGTYTYRVEILRPDRSEVSEVQEEITIMCSEQLQPKRTRGYTGPRFRQIPSGSIGTHSIQIIGISGRATLHE</sequence>
<feature type="transmembrane region" description="Helical" evidence="1">
    <location>
        <begin position="52"/>
        <end position="70"/>
    </location>
</feature>
<dbReference type="Proteomes" id="UP000282007">
    <property type="component" value="Chromosome"/>
</dbReference>
<proteinExistence type="predicted"/>
<evidence type="ECO:0000256" key="1">
    <source>
        <dbReference type="SAM" id="Phobius"/>
    </source>
</evidence>
<evidence type="ECO:0000313" key="5">
    <source>
        <dbReference type="Proteomes" id="UP000282007"/>
    </source>
</evidence>
<protein>
    <submittedName>
        <fullName evidence="3">Uncharacterized protein</fullName>
    </submittedName>
</protein>
<dbReference type="EMBL" id="REFS01000008">
    <property type="protein sequence ID" value="RMB11708.1"/>
    <property type="molecule type" value="Genomic_DNA"/>
</dbReference>
<evidence type="ECO:0000313" key="3">
    <source>
        <dbReference type="EMBL" id="RMB11708.1"/>
    </source>
</evidence>
<dbReference type="EMBL" id="CP034145">
    <property type="protein sequence ID" value="AZH26005.1"/>
    <property type="molecule type" value="Genomic_DNA"/>
</dbReference>
<reference evidence="2 5" key="2">
    <citation type="submission" date="2018-07" db="EMBL/GenBank/DDBJ databases">
        <title>Genome sequences of Haloplanus aerogenes JCM 16430T.</title>
        <authorList>
            <person name="Kim Y.B."/>
            <person name="Roh S.W."/>
        </authorList>
    </citation>
    <scope>NUCLEOTIDE SEQUENCE [LARGE SCALE GENOMIC DNA]</scope>
    <source>
        <strain evidence="2 5">JCM 16430</strain>
    </source>
</reference>
<dbReference type="Proteomes" id="UP000277326">
    <property type="component" value="Unassembled WGS sequence"/>
</dbReference>
<feature type="transmembrane region" description="Helical" evidence="1">
    <location>
        <begin position="20"/>
        <end position="40"/>
    </location>
</feature>
<evidence type="ECO:0000313" key="2">
    <source>
        <dbReference type="EMBL" id="AZH26005.1"/>
    </source>
</evidence>